<dbReference type="OrthoDB" id="6773263at2759"/>
<protein>
    <submittedName>
        <fullName evidence="2">POK18 protein</fullName>
    </submittedName>
</protein>
<dbReference type="InterPro" id="IPR010661">
    <property type="entry name" value="RVT_thumb"/>
</dbReference>
<feature type="non-terminal residue" evidence="2">
    <location>
        <position position="1"/>
    </location>
</feature>
<keyword evidence="3" id="KW-1185">Reference proteome</keyword>
<evidence type="ECO:0000313" key="3">
    <source>
        <dbReference type="Proteomes" id="UP000566440"/>
    </source>
</evidence>
<dbReference type="InterPro" id="IPR043128">
    <property type="entry name" value="Rev_trsase/Diguanyl_cyclase"/>
</dbReference>
<comment type="caution">
    <text evidence="2">The sequence shown here is derived from an EMBL/GenBank/DDBJ whole genome shotgun (WGS) entry which is preliminary data.</text>
</comment>
<dbReference type="Pfam" id="PF06817">
    <property type="entry name" value="RVT_thumb"/>
    <property type="match status" value="1"/>
</dbReference>
<dbReference type="GO" id="GO:0003964">
    <property type="term" value="F:RNA-directed DNA polymerase activity"/>
    <property type="evidence" value="ECO:0007669"/>
    <property type="project" value="InterPro"/>
</dbReference>
<dbReference type="Gene3D" id="3.30.70.270">
    <property type="match status" value="1"/>
</dbReference>
<gene>
    <name evidence="2" type="primary">Ervk18_0</name>
    <name evidence="2" type="ORF">GALDEA_R16039</name>
</gene>
<proteinExistence type="predicted"/>
<dbReference type="Proteomes" id="UP000566440">
    <property type="component" value="Unassembled WGS sequence"/>
</dbReference>
<sequence>PWFYLGMKALERTVQPQAICLNTDVKTLNDVQKLDGTINWLRPYLGLVMKQSKAQ</sequence>
<name>A0A7K9SPV0_9PICI</name>
<evidence type="ECO:0000259" key="1">
    <source>
        <dbReference type="Pfam" id="PF06817"/>
    </source>
</evidence>
<dbReference type="AlphaFoldDB" id="A0A7K9SPV0"/>
<feature type="domain" description="Reverse transcriptase thumb" evidence="1">
    <location>
        <begin position="18"/>
        <end position="49"/>
    </location>
</feature>
<organism evidence="2 3">
    <name type="scientific">Galbula dea</name>
    <dbReference type="NCBI Taxonomy" id="1109041"/>
    <lineage>
        <taxon>Eukaryota</taxon>
        <taxon>Metazoa</taxon>
        <taxon>Chordata</taxon>
        <taxon>Craniata</taxon>
        <taxon>Vertebrata</taxon>
        <taxon>Euteleostomi</taxon>
        <taxon>Archelosauria</taxon>
        <taxon>Archosauria</taxon>
        <taxon>Dinosauria</taxon>
        <taxon>Saurischia</taxon>
        <taxon>Theropoda</taxon>
        <taxon>Coelurosauria</taxon>
        <taxon>Aves</taxon>
        <taxon>Neognathae</taxon>
        <taxon>Neoaves</taxon>
        <taxon>Telluraves</taxon>
        <taxon>Coraciimorphae</taxon>
        <taxon>Piciformes</taxon>
        <taxon>Galbulidae</taxon>
        <taxon>Galbula</taxon>
    </lineage>
</organism>
<evidence type="ECO:0000313" key="2">
    <source>
        <dbReference type="EMBL" id="NXI38259.1"/>
    </source>
</evidence>
<reference evidence="2 3" key="1">
    <citation type="submission" date="2019-09" db="EMBL/GenBank/DDBJ databases">
        <title>Bird 10,000 Genomes (B10K) Project - Family phase.</title>
        <authorList>
            <person name="Zhang G."/>
        </authorList>
    </citation>
    <scope>NUCLEOTIDE SEQUENCE [LARGE SCALE GENOMIC DNA]</scope>
    <source>
        <strain evidence="2">B10K-DU-001-62</strain>
        <tissue evidence="2">Muscle</tissue>
    </source>
</reference>
<accession>A0A7K9SPV0</accession>
<feature type="non-terminal residue" evidence="2">
    <location>
        <position position="55"/>
    </location>
</feature>
<dbReference type="EMBL" id="VWZX01003260">
    <property type="protein sequence ID" value="NXI38259.1"/>
    <property type="molecule type" value="Genomic_DNA"/>
</dbReference>